<dbReference type="PROSITE" id="PS50005">
    <property type="entry name" value="TPR"/>
    <property type="match status" value="1"/>
</dbReference>
<name>A0A1N7S4Z6_9BURK</name>
<keyword evidence="5" id="KW-1185">Reference proteome</keyword>
<dbReference type="PANTHER" id="PTHR44858:SF1">
    <property type="entry name" value="UDP-N-ACETYLGLUCOSAMINE--PEPTIDE N-ACETYLGLUCOSAMINYLTRANSFERASE SPINDLY-RELATED"/>
    <property type="match status" value="1"/>
</dbReference>
<dbReference type="InterPro" id="IPR050498">
    <property type="entry name" value="Ycf3"/>
</dbReference>
<dbReference type="Proteomes" id="UP000195569">
    <property type="component" value="Unassembled WGS sequence"/>
</dbReference>
<evidence type="ECO:0000256" key="3">
    <source>
        <dbReference type="PROSITE-ProRule" id="PRU00339"/>
    </source>
</evidence>
<dbReference type="Gene3D" id="1.25.40.10">
    <property type="entry name" value="Tetratricopeptide repeat domain"/>
    <property type="match status" value="2"/>
</dbReference>
<protein>
    <submittedName>
        <fullName evidence="4">TPR domain-containing protein</fullName>
    </submittedName>
</protein>
<proteinExistence type="predicted"/>
<dbReference type="Pfam" id="PF01075">
    <property type="entry name" value="Glyco_transf_9"/>
    <property type="match status" value="1"/>
</dbReference>
<dbReference type="AlphaFoldDB" id="A0A1N7S4Z6"/>
<dbReference type="OrthoDB" id="9814129at2"/>
<dbReference type="Pfam" id="PF13432">
    <property type="entry name" value="TPR_16"/>
    <property type="match status" value="1"/>
</dbReference>
<keyword evidence="1" id="KW-0677">Repeat</keyword>
<keyword evidence="2 3" id="KW-0802">TPR repeat</keyword>
<dbReference type="PANTHER" id="PTHR44858">
    <property type="entry name" value="TETRATRICOPEPTIDE REPEAT PROTEIN 6"/>
    <property type="match status" value="1"/>
</dbReference>
<reference evidence="4" key="1">
    <citation type="submission" date="2016-12" db="EMBL/GenBank/DDBJ databases">
        <authorList>
            <person name="Moulin L."/>
        </authorList>
    </citation>
    <scope>NUCLEOTIDE SEQUENCE [LARGE SCALE GENOMIC DNA]</scope>
    <source>
        <strain evidence="4">STM 7183</strain>
    </source>
</reference>
<evidence type="ECO:0000313" key="4">
    <source>
        <dbReference type="EMBL" id="SIT42438.1"/>
    </source>
</evidence>
<dbReference type="InterPro" id="IPR019734">
    <property type="entry name" value="TPR_rpt"/>
</dbReference>
<gene>
    <name evidence="4" type="ORF">BN2476_320119</name>
</gene>
<dbReference type="EMBL" id="CYGY02000032">
    <property type="protein sequence ID" value="SIT42438.1"/>
    <property type="molecule type" value="Genomic_DNA"/>
</dbReference>
<dbReference type="GO" id="GO:0016757">
    <property type="term" value="F:glycosyltransferase activity"/>
    <property type="evidence" value="ECO:0007669"/>
    <property type="project" value="InterPro"/>
</dbReference>
<evidence type="ECO:0000313" key="5">
    <source>
        <dbReference type="Proteomes" id="UP000195569"/>
    </source>
</evidence>
<feature type="repeat" description="TPR" evidence="3">
    <location>
        <begin position="149"/>
        <end position="182"/>
    </location>
</feature>
<dbReference type="Gene3D" id="3.40.50.2000">
    <property type="entry name" value="Glycogen Phosphorylase B"/>
    <property type="match status" value="1"/>
</dbReference>
<evidence type="ECO:0000256" key="2">
    <source>
        <dbReference type="ARBA" id="ARBA00022803"/>
    </source>
</evidence>
<dbReference type="SMART" id="SM00028">
    <property type="entry name" value="TPR"/>
    <property type="match status" value="4"/>
</dbReference>
<comment type="caution">
    <text evidence="4">The sequence shown here is derived from an EMBL/GenBank/DDBJ whole genome shotgun (WGS) entry which is preliminary data.</text>
</comment>
<organism evidence="4 5">
    <name type="scientific">Paraburkholderia piptadeniae</name>
    <dbReference type="NCBI Taxonomy" id="1701573"/>
    <lineage>
        <taxon>Bacteria</taxon>
        <taxon>Pseudomonadati</taxon>
        <taxon>Pseudomonadota</taxon>
        <taxon>Betaproteobacteria</taxon>
        <taxon>Burkholderiales</taxon>
        <taxon>Burkholderiaceae</taxon>
        <taxon>Paraburkholderia</taxon>
    </lineage>
</organism>
<dbReference type="InterPro" id="IPR002201">
    <property type="entry name" value="Glyco_trans_9"/>
</dbReference>
<sequence length="515" mass="57186">MTPHLDIGQLYAAAEQAFLCGQHDTARVHAESVLQTQPEHAAALHLRGLIALEAKEPGGAAHWIEHALRVRPDPVFYNSLSVVQIRSGALAEGAASAQRGLDLARSQPSVAIDTSILAFNLGVALQLNDDMEAAEHAYRSVIATNPGHSGAHNNLGLVMNALGDVEAAIEHHQRAYELDPSNLEARSNIGHMMLAAGRYEEAWPHFEYRWAALGNNRGERGARPVGLPVPQWRGEPLPKDGARLFIVYEQGLGDALQFCRFFPLALARFTTIGLNCPKLLWRLFEDSFGARYPQLKLLDDMPSDWSEWDCHSPMLSLPMSLGIDLQNLASAPSRYLRADVQRAQYWRGRLAALAPQGVPRIGIVWAGGKSNAHMDQMRSIAPAQIERLLAWPRAHWLSLQKADDASKELTPTKRPNVTDWMSEIDDFADTAALVEHLDLVIAVDTSVAHLAAAMGKRVWLLNRYAGCWRWLRDRTDSAWYPGLRIFNQSERGDWADALSKVIEALEAEFPVRATW</sequence>
<dbReference type="SUPFAM" id="SSF53756">
    <property type="entry name" value="UDP-Glycosyltransferase/glycogen phosphorylase"/>
    <property type="match status" value="1"/>
</dbReference>
<evidence type="ECO:0000256" key="1">
    <source>
        <dbReference type="ARBA" id="ARBA00022737"/>
    </source>
</evidence>
<dbReference type="PROSITE" id="PS50293">
    <property type="entry name" value="TPR_REGION"/>
    <property type="match status" value="1"/>
</dbReference>
<accession>A0A1N7S4Z6</accession>
<dbReference type="SUPFAM" id="SSF48452">
    <property type="entry name" value="TPR-like"/>
    <property type="match status" value="1"/>
</dbReference>
<dbReference type="InterPro" id="IPR011990">
    <property type="entry name" value="TPR-like_helical_dom_sf"/>
</dbReference>